<dbReference type="EMBL" id="PYLO01000007">
    <property type="protein sequence ID" value="PST35698.1"/>
    <property type="molecule type" value="Genomic_DNA"/>
</dbReference>
<accession>A0A2T3FKB0</accession>
<dbReference type="InterPro" id="IPR000182">
    <property type="entry name" value="GNAT_dom"/>
</dbReference>
<dbReference type="SUPFAM" id="SSF55729">
    <property type="entry name" value="Acyl-CoA N-acyltransferases (Nat)"/>
    <property type="match status" value="1"/>
</dbReference>
<dbReference type="PANTHER" id="PTHR43617:SF20">
    <property type="entry name" value="N-ALPHA-ACETYLTRANSFERASE RIMI"/>
    <property type="match status" value="1"/>
</dbReference>
<dbReference type="InterPro" id="IPR050276">
    <property type="entry name" value="MshD_Acetyltransferase"/>
</dbReference>
<keyword evidence="2" id="KW-0808">Transferase</keyword>
<comment type="caution">
    <text evidence="2">The sequence shown here is derived from an EMBL/GenBank/DDBJ whole genome shotgun (WGS) entry which is preliminary data.</text>
</comment>
<evidence type="ECO:0000313" key="2">
    <source>
        <dbReference type="EMBL" id="PST35698.1"/>
    </source>
</evidence>
<organism evidence="2 3">
    <name type="scientific">Clostridium fessum</name>
    <dbReference type="NCBI Taxonomy" id="2126740"/>
    <lineage>
        <taxon>Bacteria</taxon>
        <taxon>Bacillati</taxon>
        <taxon>Bacillota</taxon>
        <taxon>Clostridia</taxon>
        <taxon>Eubacteriales</taxon>
        <taxon>Clostridiaceae</taxon>
        <taxon>Clostridium</taxon>
    </lineage>
</organism>
<dbReference type="RefSeq" id="WP_107001809.1">
    <property type="nucleotide sequence ID" value="NZ_DBFBUD010000130.1"/>
</dbReference>
<dbReference type="InterPro" id="IPR016181">
    <property type="entry name" value="Acyl_CoA_acyltransferase"/>
</dbReference>
<gene>
    <name evidence="2" type="ORF">C7U56_14460</name>
</gene>
<evidence type="ECO:0000313" key="3">
    <source>
        <dbReference type="Proteomes" id="UP000241048"/>
    </source>
</evidence>
<name>A0A2T3FKB0_9CLOT</name>
<dbReference type="PROSITE" id="PS51186">
    <property type="entry name" value="GNAT"/>
    <property type="match status" value="1"/>
</dbReference>
<sequence length="160" mass="18232">MFELIKESDLDTVRHFYRALAGTEFCAWTDIYPGEPELQSDFSRDSLFCIRDDVSGEIAGLVSIDDDPEVESIPCWSEELQPSAEISRLGVAEKYQNRGIARELLAGAMEELRRRGCKSAHMLVAKDNVKALRSYAKLAFEKVGEYVLQGHDYWCFEKKL</sequence>
<protein>
    <submittedName>
        <fullName evidence="2">N-acetyltransferase</fullName>
    </submittedName>
</protein>
<dbReference type="CDD" id="cd04301">
    <property type="entry name" value="NAT_SF"/>
    <property type="match status" value="1"/>
</dbReference>
<dbReference type="PANTHER" id="PTHR43617">
    <property type="entry name" value="L-AMINO ACID N-ACETYLTRANSFERASE"/>
    <property type="match status" value="1"/>
</dbReference>
<evidence type="ECO:0000259" key="1">
    <source>
        <dbReference type="PROSITE" id="PS51186"/>
    </source>
</evidence>
<proteinExistence type="predicted"/>
<feature type="domain" description="N-acetyltransferase" evidence="1">
    <location>
        <begin position="1"/>
        <end position="160"/>
    </location>
</feature>
<keyword evidence="3" id="KW-1185">Reference proteome</keyword>
<dbReference type="GO" id="GO:0008999">
    <property type="term" value="F:protein-N-terminal-alanine acetyltransferase activity"/>
    <property type="evidence" value="ECO:0007669"/>
    <property type="project" value="TreeGrafter"/>
</dbReference>
<dbReference type="Pfam" id="PF00583">
    <property type="entry name" value="Acetyltransf_1"/>
    <property type="match status" value="1"/>
</dbReference>
<reference evidence="2 3" key="1">
    <citation type="submission" date="2018-03" db="EMBL/GenBank/DDBJ databases">
        <title>Lachnoclostridium SNUG30386 gen.nov., sp.nov., isolated from human faeces.</title>
        <authorList>
            <person name="Seo B."/>
            <person name="Jeon K."/>
            <person name="Ko G."/>
        </authorList>
    </citation>
    <scope>NUCLEOTIDE SEQUENCE [LARGE SCALE GENOMIC DNA]</scope>
    <source>
        <strain evidence="2 3">SNUG30386</strain>
    </source>
</reference>
<dbReference type="Proteomes" id="UP000241048">
    <property type="component" value="Unassembled WGS sequence"/>
</dbReference>
<dbReference type="Gene3D" id="3.40.630.30">
    <property type="match status" value="1"/>
</dbReference>
<dbReference type="AlphaFoldDB" id="A0A2T3FKB0"/>